<organism evidence="2">
    <name type="scientific">Salmonella enterica I</name>
    <dbReference type="NCBI Taxonomy" id="59201"/>
    <lineage>
        <taxon>Bacteria</taxon>
        <taxon>Pseudomonadati</taxon>
        <taxon>Pseudomonadota</taxon>
        <taxon>Gammaproteobacteria</taxon>
        <taxon>Enterobacterales</taxon>
        <taxon>Enterobacteriaceae</taxon>
        <taxon>Salmonella</taxon>
    </lineage>
</organism>
<dbReference type="InterPro" id="IPR027417">
    <property type="entry name" value="P-loop_NTPase"/>
</dbReference>
<protein>
    <submittedName>
        <fullName evidence="2">Uncharacterized protein</fullName>
    </submittedName>
</protein>
<evidence type="ECO:0000313" key="2">
    <source>
        <dbReference type="EMBL" id="EDA0997383.1"/>
    </source>
</evidence>
<accession>A0A3Y0FZ31</accession>
<evidence type="ECO:0000256" key="1">
    <source>
        <dbReference type="SAM" id="MobiDB-lite"/>
    </source>
</evidence>
<proteinExistence type="predicted"/>
<dbReference type="EMBL" id="AALIYN010000002">
    <property type="protein sequence ID" value="EDA0997383.1"/>
    <property type="molecule type" value="Genomic_DNA"/>
</dbReference>
<comment type="caution">
    <text evidence="2">The sequence shown here is derived from an EMBL/GenBank/DDBJ whole genome shotgun (WGS) entry which is preliminary data.</text>
</comment>
<name>A0A3Y0FZ31_SALET</name>
<feature type="region of interest" description="Disordered" evidence="1">
    <location>
        <begin position="1"/>
        <end position="24"/>
    </location>
</feature>
<dbReference type="SUPFAM" id="SSF52540">
    <property type="entry name" value="P-loop containing nucleoside triphosphate hydrolases"/>
    <property type="match status" value="1"/>
</dbReference>
<gene>
    <name evidence="2" type="ORF">F9Q54_03985</name>
</gene>
<sequence>MLNRQVRQIHPQEDKDSQTKTFGDYSESPNIVLLGDPGAGKTHLFKQFSAFQRANYLTVRHFLSGVPIDNQKALFIDALDEKRSSHNSSDVIDDIVRRLFSQTPQKVRISCRSQDWLGESDLSAFLPYFERTGGYVVLHLQQLSREEQIAILHAHGIEHPEKFLEEAEKHSAYEFLHNPQNLLMLAEAVKEGNWPQTRSELFHSATQLLLTEHSKEHSRQNSGIYTSDELEPPAGSICALRILSDVSGISLLPNDIRSEYPSYRTIPFFSHEIIRATLSRRVFSAGDEPETVDYSHRTIAEYLAAKWLASIVEKGLPLGRLRSLLGFEGYPSSELRGLHAWLAVFLPQYANVFIQADPYGVLTYGDTASLSTVDKQSLLVALSKLSESDPWFRNHGFSSNLNGFVSEEMEAHLRLIIHDPKSRFSLRMLILESLSVTTPILSLNQDLIDVVKSECHSYAEKEEAITALIHSGLSGIKEVVGIYPELKEINHNNIRLRNHIIQLLYKDYFSALDVAQLLIDTLSVTEERLPVGSLWGIIDVVPVEGIITIFKCLYQYQNENIDNQYSSSINRHEVLYYIESGLVIILNTKDQYTAEQIWICLSVYYWYKEHYSRFDSKTEQIVQLLKEREWQYEDIIDAAVASFSRYSTRFLFLHEFEQSTFWVIPRELLLSRFIHYLSSDEKTPDKIKFIYRLAFPILWSCDVPSQKVFDFLISYGLFNNELSTILEDALICEIEDWQVKNNVSRLESEKEKRDIVKADKLDFELHREQIVLGLHKGWLKHIAHIYYALYSDVDDKQSYLERLSSLLGDENVTDSISGLIAVLERQDLPTFDEISVSIVEGHYYEWWYSILAGAEELWKCKPDISQWSERLLKLLLALDIELGTHIQRGKRNETHPFDCKKHIITYRTDVFIETYRYITDVCFKNKQQYIKALNYLLNEDSLPGSYVIPLIMYFAKKYPDDINHTQSLVEWLLARPQIHGELLELSQLMVNRRGVLKKVNYHIWLVCCYLLEPEQAYDLFVYEAKSDPEIIWIVRELRGNARRRRENNNQELTLIQLETIIKVSATHFPNAYHPIDGSHGSKNSWDYAEFIRALINEVSSISSYDASEVLERLLLLPECESYRDHLLHAQSNQRIRYRESQFHHADWKQAVRTLVNETPVNVMDLYSLLLDHIRDISNRIAYENTDIYKQFWNEDRYGRPQTPKPEESCRNIFLDLLRARLDPLRISCEPEGHMVSDKRADIIVLLPGIKIPIEIKRDYHRDVWTALNGQLDKLYTINPDAAGYGIYLVFWFGSARPNALPRLTKIMPQPKNASAMENMLNETVPVEKRDRLSAIVIDVSGEVILPVEASNSAI</sequence>
<reference evidence="2" key="1">
    <citation type="submission" date="2019-10" db="EMBL/GenBank/DDBJ databases">
        <authorList>
            <person name="Ashton P.M."/>
            <person name="Dallman T."/>
            <person name="Nair S."/>
            <person name="De Pinna E."/>
            <person name="Peters T."/>
            <person name="Grant K."/>
        </authorList>
    </citation>
    <scope>NUCLEOTIDE SEQUENCE</scope>
    <source>
        <strain evidence="2">808267</strain>
    </source>
</reference>